<dbReference type="AlphaFoldDB" id="A0A1Q6DTB6"/>
<dbReference type="InParanoid" id="A0A1Q6DTB6"/>
<dbReference type="Proteomes" id="UP000185744">
    <property type="component" value="Unassembled WGS sequence"/>
</dbReference>
<evidence type="ECO:0000313" key="2">
    <source>
        <dbReference type="Proteomes" id="UP000185744"/>
    </source>
</evidence>
<name>A0A1Q6DTB6_METT1</name>
<accession>A0A1Q6DTB6</accession>
<organism evidence="1 2">
    <name type="scientific">Methanohalarchaeum thermophilum</name>
    <dbReference type="NCBI Taxonomy" id="1903181"/>
    <lineage>
        <taxon>Archaea</taxon>
        <taxon>Methanobacteriati</taxon>
        <taxon>Methanobacteriota</taxon>
        <taxon>Methanonatronarchaeia</taxon>
        <taxon>Methanonatronarchaeales</taxon>
        <taxon>Methanonatronarchaeaceae</taxon>
        <taxon>Candidatus Methanohalarchaeum</taxon>
    </lineage>
</organism>
<keyword evidence="2" id="KW-1185">Reference proteome</keyword>
<sequence length="64" mass="6946">MGWLPPLPKSEIGKSVSGQRGFYLLLPSNPLSPGPGLFKNLYSGRFFDSVSDLGIESPESVHKI</sequence>
<reference evidence="1" key="1">
    <citation type="submission" date="2016-12" db="EMBL/GenBank/DDBJ databases">
        <title>Discovery of methanogenic haloarchaea.</title>
        <authorList>
            <person name="Sorokin D.Y."/>
            <person name="Makarova K.S."/>
            <person name="Abbas B."/>
            <person name="Ferrer M."/>
            <person name="Golyshin P.N."/>
        </authorList>
    </citation>
    <scope>NUCLEOTIDE SEQUENCE [LARGE SCALE GENOMIC DNA]</scope>
    <source>
        <strain evidence="1">HMET1</strain>
    </source>
</reference>
<protein>
    <submittedName>
        <fullName evidence="1">Uncharacterized protein</fullName>
    </submittedName>
</protein>
<comment type="caution">
    <text evidence="1">The sequence shown here is derived from an EMBL/GenBank/DDBJ whole genome shotgun (WGS) entry which is preliminary data.</text>
</comment>
<proteinExistence type="predicted"/>
<gene>
    <name evidence="1" type="ORF">BTN85_0088</name>
</gene>
<evidence type="ECO:0000313" key="1">
    <source>
        <dbReference type="EMBL" id="OKY77620.1"/>
    </source>
</evidence>
<dbReference type="EMBL" id="MSDW01000001">
    <property type="protein sequence ID" value="OKY77620.1"/>
    <property type="molecule type" value="Genomic_DNA"/>
</dbReference>